<proteinExistence type="predicted"/>
<dbReference type="HOGENOM" id="CLU_019902_0_0_1"/>
<dbReference type="EMBL" id="KN837100">
    <property type="protein sequence ID" value="KIJ47773.1"/>
    <property type="molecule type" value="Genomic_DNA"/>
</dbReference>
<gene>
    <name evidence="1" type="ORF">M422DRAFT_45546</name>
</gene>
<protein>
    <submittedName>
        <fullName evidence="1">Uncharacterized protein</fullName>
    </submittedName>
</protein>
<accession>A0A0C9UVU8</accession>
<evidence type="ECO:0000313" key="1">
    <source>
        <dbReference type="EMBL" id="KIJ47773.1"/>
    </source>
</evidence>
<reference evidence="1 2" key="1">
    <citation type="submission" date="2014-06" db="EMBL/GenBank/DDBJ databases">
        <title>Evolutionary Origins and Diversification of the Mycorrhizal Mutualists.</title>
        <authorList>
            <consortium name="DOE Joint Genome Institute"/>
            <consortium name="Mycorrhizal Genomics Consortium"/>
            <person name="Kohler A."/>
            <person name="Kuo A."/>
            <person name="Nagy L.G."/>
            <person name="Floudas D."/>
            <person name="Copeland A."/>
            <person name="Barry K.W."/>
            <person name="Cichocki N."/>
            <person name="Veneault-Fourrey C."/>
            <person name="LaButti K."/>
            <person name="Lindquist E.A."/>
            <person name="Lipzen A."/>
            <person name="Lundell T."/>
            <person name="Morin E."/>
            <person name="Murat C."/>
            <person name="Riley R."/>
            <person name="Ohm R."/>
            <person name="Sun H."/>
            <person name="Tunlid A."/>
            <person name="Henrissat B."/>
            <person name="Grigoriev I.V."/>
            <person name="Hibbett D.S."/>
            <person name="Martin F."/>
        </authorList>
    </citation>
    <scope>NUCLEOTIDE SEQUENCE [LARGE SCALE GENOMIC DNA]</scope>
    <source>
        <strain evidence="1 2">SS14</strain>
    </source>
</reference>
<sequence>MDDESLLLEDGCWLGEYLDLGGSVQVIRKWSYEKVPSKKKQSDKPHADVTFQGSSAAFLLQEPDMERSKPGVSEFQTQLKKMATEKLRLSDDIIGKLKMRCEDKERYIPGKHPEISYPEVGHWHEVWICQDPILLIMSRNWAASPWELPEECAYVNLGWFGLVDISVGILDISSQIQCIDFHWQAEEKTSLDGMRGTVTLRLNFQWLCDPLDNDNAKPDEEIQPRFPWWTQQPILLRPIYWGISDEHWRMVALNYRKTYSRIPRHPDKDPETGFHEVWPCAWLCPECGLINPIWIFITTVPWTCGNCGLAGVRERRPRYPASKYYIETGLFPLGPIKEDGITVAMDSCDKELVNFYHIREPDIHFEHFLQHPQIPEIRKDFDGVFESFQSDTKFQPSAPSTVSFMSFIAKYSLSLAGTKAGRYLYRSVNEPKALDGASPSMQEAWKVLERFVNRRLHNDLKWPLPGVSGSINSMCYLAWDAKGHRTRLNMQPGCTLMVSLGAPMTLYITESAGKKPRKFEMVHGSRLFVKPHKGGLTYSSKVTGESILMLANLNS</sequence>
<dbReference type="Proteomes" id="UP000054279">
    <property type="component" value="Unassembled WGS sequence"/>
</dbReference>
<dbReference type="AlphaFoldDB" id="A0A0C9UVU8"/>
<name>A0A0C9UVU8_SPHS4</name>
<organism evidence="1 2">
    <name type="scientific">Sphaerobolus stellatus (strain SS14)</name>
    <dbReference type="NCBI Taxonomy" id="990650"/>
    <lineage>
        <taxon>Eukaryota</taxon>
        <taxon>Fungi</taxon>
        <taxon>Dikarya</taxon>
        <taxon>Basidiomycota</taxon>
        <taxon>Agaricomycotina</taxon>
        <taxon>Agaricomycetes</taxon>
        <taxon>Phallomycetidae</taxon>
        <taxon>Geastrales</taxon>
        <taxon>Sphaerobolaceae</taxon>
        <taxon>Sphaerobolus</taxon>
    </lineage>
</organism>
<keyword evidence="2" id="KW-1185">Reference proteome</keyword>
<evidence type="ECO:0000313" key="2">
    <source>
        <dbReference type="Proteomes" id="UP000054279"/>
    </source>
</evidence>